<keyword evidence="3" id="KW-1185">Reference proteome</keyword>
<evidence type="ECO:0000256" key="1">
    <source>
        <dbReference type="SAM" id="Phobius"/>
    </source>
</evidence>
<dbReference type="RefSeq" id="WP_048124879.1">
    <property type="nucleotide sequence ID" value="NZ_CP009515.1"/>
</dbReference>
<dbReference type="OrthoDB" id="124447at2157"/>
<dbReference type="EMBL" id="CP009515">
    <property type="protein sequence ID" value="AKB74107.1"/>
    <property type="molecule type" value="Genomic_DNA"/>
</dbReference>
<dbReference type="Proteomes" id="UP000033072">
    <property type="component" value="Chromosome"/>
</dbReference>
<feature type="transmembrane region" description="Helical" evidence="1">
    <location>
        <begin position="91"/>
        <end position="109"/>
    </location>
</feature>
<accession>A0A0E3S4K0</accession>
<dbReference type="PANTHER" id="PTHR40031">
    <property type="entry name" value="HYPOTHETICAL MEMBRANE SPANNING PROTEIN"/>
    <property type="match status" value="1"/>
</dbReference>
<dbReference type="PANTHER" id="PTHR40031:SF1">
    <property type="entry name" value="MEMBRANE-BOUND METAL-DEPENDENT HYDROLASE"/>
    <property type="match status" value="1"/>
</dbReference>
<dbReference type="HOGENOM" id="CLU_671954_0_0_2"/>
<proteinExistence type="predicted"/>
<sequence length="350" mass="39921">MVNTFSHLGVGFLIALALGFKGKKRNVLAFLSILPDLDFIPYILFTLVSDSVSHETRNQLFYLLGHREFMHSILFILLVTSLIWLKTKDRLFTAAGFAAIFSHVYLDYATSWKMRPLYPFSTDTSIMGAVYFFDPLANLLPLLPLFVVFVGYMKSRGKWNGKFKNFCTFVTENRRSLYKTLAVVLVVWLAVLPVAKIFLVNNISDAEGTKISYQNTYPSSPGKFLTAYSYNSTHYKIMEVSYWSGIERSDYIEKINVTGDVPETSAYAERAEKLYLTAAPQEVDYPVYSVSEKNGSVTVMLSDARNPYVGMWAYFRTVYRFVFDTESGDYVAYASMQGEKEEKLGDNWFG</sequence>
<dbReference type="GeneID" id="24805558"/>
<feature type="transmembrane region" description="Helical" evidence="1">
    <location>
        <begin position="176"/>
        <end position="199"/>
    </location>
</feature>
<feature type="transmembrane region" description="Helical" evidence="1">
    <location>
        <begin position="69"/>
        <end position="85"/>
    </location>
</feature>
<evidence type="ECO:0000313" key="2">
    <source>
        <dbReference type="EMBL" id="AKB74107.1"/>
    </source>
</evidence>
<dbReference type="KEGG" id="mls:MSLAZ_0846"/>
<dbReference type="InterPro" id="IPR053170">
    <property type="entry name" value="Transcription_regulator"/>
</dbReference>
<dbReference type="STRING" id="1434111.MSLAZ_0846"/>
<keyword evidence="1" id="KW-0812">Transmembrane</keyword>
<dbReference type="InterPro" id="IPR007404">
    <property type="entry name" value="YdjM-like"/>
</dbReference>
<gene>
    <name evidence="2" type="ORF">MSLAZ_0846</name>
</gene>
<protein>
    <recommendedName>
        <fullName evidence="4">Hydrolase</fullName>
    </recommendedName>
</protein>
<feature type="transmembrane region" description="Helical" evidence="1">
    <location>
        <begin position="139"/>
        <end position="155"/>
    </location>
</feature>
<evidence type="ECO:0000313" key="3">
    <source>
        <dbReference type="Proteomes" id="UP000033072"/>
    </source>
</evidence>
<evidence type="ECO:0008006" key="4">
    <source>
        <dbReference type="Google" id="ProtNLM"/>
    </source>
</evidence>
<dbReference type="PATRIC" id="fig|1434111.4.peg.1078"/>
<keyword evidence="1" id="KW-0472">Membrane</keyword>
<dbReference type="AlphaFoldDB" id="A0A0E3S4K0"/>
<name>A0A0E3S4K0_9EURY</name>
<reference evidence="2 3" key="1">
    <citation type="submission" date="2014-07" db="EMBL/GenBank/DDBJ databases">
        <title>Methanogenic archaea and the global carbon cycle.</title>
        <authorList>
            <person name="Henriksen J.R."/>
            <person name="Luke J."/>
            <person name="Reinhart S."/>
            <person name="Benedict M.N."/>
            <person name="Youngblut N.D."/>
            <person name="Metcalf M.E."/>
            <person name="Whitaker R.J."/>
            <person name="Metcalf W.W."/>
        </authorList>
    </citation>
    <scope>NUCLEOTIDE SEQUENCE [LARGE SCALE GENOMIC DNA]</scope>
    <source>
        <strain evidence="2 3">Z-7289</strain>
    </source>
</reference>
<dbReference type="Pfam" id="PF04307">
    <property type="entry name" value="YdjM"/>
    <property type="match status" value="1"/>
</dbReference>
<keyword evidence="1" id="KW-1133">Transmembrane helix</keyword>
<organism evidence="2 3">
    <name type="scientific">Methanosarcina lacustris Z-7289</name>
    <dbReference type="NCBI Taxonomy" id="1434111"/>
    <lineage>
        <taxon>Archaea</taxon>
        <taxon>Methanobacteriati</taxon>
        <taxon>Methanobacteriota</taxon>
        <taxon>Stenosarchaea group</taxon>
        <taxon>Methanomicrobia</taxon>
        <taxon>Methanosarcinales</taxon>
        <taxon>Methanosarcinaceae</taxon>
        <taxon>Methanosarcina</taxon>
    </lineage>
</organism>
<feature type="transmembrane region" description="Helical" evidence="1">
    <location>
        <begin position="29"/>
        <end position="48"/>
    </location>
</feature>